<evidence type="ECO:0000259" key="3">
    <source>
        <dbReference type="PROSITE" id="PS51272"/>
    </source>
</evidence>
<dbReference type="InterPro" id="IPR051465">
    <property type="entry name" value="Cell_Envelope_Struct_Comp"/>
</dbReference>
<dbReference type="EMBL" id="CCDI010000001">
    <property type="protein sequence ID" value="CDQ22996.1"/>
    <property type="molecule type" value="Genomic_DNA"/>
</dbReference>
<dbReference type="InterPro" id="IPR003646">
    <property type="entry name" value="SH3-like_bac-type"/>
</dbReference>
<keyword evidence="5" id="KW-1185">Reference proteome</keyword>
<feature type="signal peptide" evidence="2">
    <location>
        <begin position="1"/>
        <end position="24"/>
    </location>
</feature>
<dbReference type="Gene3D" id="2.30.30.40">
    <property type="entry name" value="SH3 Domains"/>
    <property type="match status" value="1"/>
</dbReference>
<evidence type="ECO:0000256" key="1">
    <source>
        <dbReference type="ARBA" id="ARBA00022729"/>
    </source>
</evidence>
<name>A0A059NWU3_9BACI</name>
<evidence type="ECO:0000313" key="5">
    <source>
        <dbReference type="Proteomes" id="UP000028868"/>
    </source>
</evidence>
<dbReference type="RefSeq" id="WP_051744031.1">
    <property type="nucleotide sequence ID" value="NZ_CCDH010000001.1"/>
</dbReference>
<feature type="domain" description="SLH" evidence="3">
    <location>
        <begin position="364"/>
        <end position="427"/>
    </location>
</feature>
<proteinExistence type="predicted"/>
<dbReference type="PANTHER" id="PTHR43308:SF1">
    <property type="entry name" value="OUTER MEMBRANE PROTEIN ALPHA"/>
    <property type="match status" value="1"/>
</dbReference>
<dbReference type="Pfam" id="PF00395">
    <property type="entry name" value="SLH"/>
    <property type="match status" value="3"/>
</dbReference>
<protein>
    <submittedName>
        <fullName evidence="4">Parasporal protein</fullName>
    </submittedName>
</protein>
<dbReference type="InterPro" id="IPR001119">
    <property type="entry name" value="SLH_dom"/>
</dbReference>
<dbReference type="Proteomes" id="UP000028868">
    <property type="component" value="Unassembled WGS sequence"/>
</dbReference>
<keyword evidence="1 2" id="KW-0732">Signal</keyword>
<feature type="domain" description="SLH" evidence="3">
    <location>
        <begin position="428"/>
        <end position="485"/>
    </location>
</feature>
<dbReference type="Gene3D" id="1.10.530.10">
    <property type="match status" value="1"/>
</dbReference>
<comment type="caution">
    <text evidence="4">The sequence shown here is derived from an EMBL/GenBank/DDBJ whole genome shotgun (WGS) entry which is preliminary data.</text>
</comment>
<dbReference type="Pfam" id="PF08239">
    <property type="entry name" value="SH3_3"/>
    <property type="match status" value="1"/>
</dbReference>
<feature type="domain" description="SLH" evidence="3">
    <location>
        <begin position="303"/>
        <end position="363"/>
    </location>
</feature>
<reference evidence="5" key="1">
    <citation type="submission" date="2014-03" db="EMBL/GenBank/DDBJ databases">
        <authorList>
            <person name="Urmite Genomes U."/>
        </authorList>
    </citation>
    <scope>NUCLEOTIDE SEQUENCE [LARGE SCALE GENOMIC DNA]</scope>
    <source>
        <strain evidence="5">HD-03</strain>
    </source>
</reference>
<organism evidence="4 5">
    <name type="scientific">Halobacillus karajensis</name>
    <dbReference type="NCBI Taxonomy" id="195088"/>
    <lineage>
        <taxon>Bacteria</taxon>
        <taxon>Bacillati</taxon>
        <taxon>Bacillota</taxon>
        <taxon>Bacilli</taxon>
        <taxon>Bacillales</taxon>
        <taxon>Bacillaceae</taxon>
        <taxon>Halobacillus</taxon>
    </lineage>
</organism>
<dbReference type="InterPro" id="IPR023346">
    <property type="entry name" value="Lysozyme-like_dom_sf"/>
</dbReference>
<sequence>MKKIFLYLIAVFSALAFTGIQAHAESTVSEKCNLNNLPEDNPDYQTINCLLTETALKYDIPPEIVKAVAEEENGGWKHFDEDGEPVISPDGGIRLMQITNKPLLDEKRLKYDLPYNIEAGVQVLDDMFSRNDLPTINGEERDIIEHWYFAVMAYNGIKPVNSPVTRDGEENDEAYQERVFHKISQLNDLDLVPLPFERDHFDYDRDSSANITFNKMKYTVDAPLTKTRHLLKKGYQAEVTTDTRLRKSPTTNSELLTKMKKGEKVEVTGPFVYEKAKDKANHFVWYPVRTEDGKTGFITSMYLTLSFSDFSDDYYASEEIDYLYDRKIINGIPGGTFGVGDPLTRWQAVLLITRANHTEIGDRPDPGFTDISKDYKYYEEIAAAVDEGLFKGTGDHEFRPDATMTRAEMAVVLQRLYDFPAANKPTPFTDVPSNTWYTDHVNRLYHAGITNGYATPETFAPKTTVSRDQFAVFMTRSIDEEYRLQ</sequence>
<evidence type="ECO:0000256" key="2">
    <source>
        <dbReference type="SAM" id="SignalP"/>
    </source>
</evidence>
<accession>A0A059NWU3</accession>
<dbReference type="AlphaFoldDB" id="A0A059NWU3"/>
<evidence type="ECO:0000313" key="4">
    <source>
        <dbReference type="EMBL" id="CDQ22996.1"/>
    </source>
</evidence>
<gene>
    <name evidence="4" type="primary">ctc_1</name>
    <name evidence="4" type="ORF">BN983_01215</name>
</gene>
<reference evidence="4 5" key="2">
    <citation type="submission" date="2014-05" db="EMBL/GenBank/DDBJ databases">
        <title>Draft genome sequence of Halobacillus karajensis HK-03.</title>
        <authorList>
            <person name="Khelaifia S."/>
            <person name="Croce O."/>
            <person name="Lagier J.C."/>
            <person name="Raoult D."/>
        </authorList>
    </citation>
    <scope>NUCLEOTIDE SEQUENCE [LARGE SCALE GENOMIC DNA]</scope>
    <source>
        <strain evidence="4 5">HD-03</strain>
    </source>
</reference>
<dbReference type="PROSITE" id="PS51272">
    <property type="entry name" value="SLH"/>
    <property type="match status" value="3"/>
</dbReference>
<dbReference type="SUPFAM" id="SSF53955">
    <property type="entry name" value="Lysozyme-like"/>
    <property type="match status" value="1"/>
</dbReference>
<feature type="chain" id="PRO_5001578139" evidence="2">
    <location>
        <begin position="25"/>
        <end position="485"/>
    </location>
</feature>
<dbReference type="PANTHER" id="PTHR43308">
    <property type="entry name" value="OUTER MEMBRANE PROTEIN ALPHA-RELATED"/>
    <property type="match status" value="1"/>
</dbReference>